<dbReference type="Proteomes" id="UP000664859">
    <property type="component" value="Unassembled WGS sequence"/>
</dbReference>
<gene>
    <name evidence="4" type="ORF">JKP88DRAFT_247177</name>
</gene>
<dbReference type="InterPro" id="IPR008972">
    <property type="entry name" value="Cupredoxin"/>
</dbReference>
<sequence>MVLPSKRAAVVSVLLCLLADQASAICDEANSFEKTRDPLVAKADYENANFLYATRTPLGHCNAVKGFPASLARPALWSTPMFTDKTGVVKNTAQVLDLPVIHRALCRMYSRRFRRQAPMTSSDHASARAAAAAGMHARGRHLDIFKFEVTVAVALITVHWSRTARVLRLLLVVQTPDRRRAAPPPLRPQSFAHEGRHLDVYERIDLIGVNADFFKGFNTDPAKPTANDACRPAGYVGTRILTYSSATQGAFTPGPTHKNCVGRQSIVRFCNNLPPDFTGAAVHLHGSASTGAYECKDYHYPNNRATHLWYHDHTIDFTADNTYHGLAGNYFVRDCDAPVELNYMPKDPYNVPLVLKDVVFDNKVGPGGILPLIYQGGFRPHVGSAHVNNIYGDIQLVNGRTWPVMKVERRTYRFSQLNASNSRQYSVKWLAETADGKTQAWVDFYLVNTDGGELQVARKLRHLHHTVAERYEYLINFAPAGLPPITNGVWKYVYFVNDYGQKPNSDANPFFCKSHLLARFDLDELPLNTDPRLAAGVDAAGAWPPPTETSKGALNTFRGLHNLISNTEYEAYKKRALAGDFDRQFQFNPSGGQWAVNGVTWHDTFNRILANPARDGIELWKIQGGGGWRHPVHVHLVDFLILAGNGRKNNDQWQDWDALTGSTGLFSSYSPFACFDNTDCPTSMTCVKPAPRNLRGGGGGGDDFNAPGINIATNIQVSVNADGRPQQYSSPPGIEKKCTPAPTDSAAASGSGSTTGAVDPNSINTDSLALLGGAGGATVGTTVGPTGATNLGTAATGGATVGTGATPAAGAGATPVPGAGTTQAAGAPATRATTPRRIANGTCTLKAPCTIDEQCVPGTYCVAGSCVENQLRKWEHDSPKDVGHLGNGHSLWYLARFGPIETDYMFHCHNTVHEDNAMMIAFGTGRVKPGVPNPWGPQGVGAVPGDDLFVHHFGQKYTPVDLWAPGPYPFQLAPQFASGDALSPLSSTDATGLINSDQRNPESNLSFPAATASAFTTDYTCPRFYSAVYDVYYACNPPARVAGLPVRDGVDTHNVVNTQTVFPNYNVPNTFFYNPIRQNAWSVDYTLPNSANPAAANPPLAGPAVVPTTTFIKRAATWLEDACVQFQCLNRPPYVPNPPLAAAPARKLANAEPIAPLHRRQ</sequence>
<dbReference type="Gene3D" id="2.60.40.420">
    <property type="entry name" value="Cupredoxins - blue copper proteins"/>
    <property type="match status" value="4"/>
</dbReference>
<reference evidence="4" key="1">
    <citation type="submission" date="2021-02" db="EMBL/GenBank/DDBJ databases">
        <title>First Annotated Genome of the Yellow-green Alga Tribonema minus.</title>
        <authorList>
            <person name="Mahan K.M."/>
        </authorList>
    </citation>
    <scope>NUCLEOTIDE SEQUENCE</scope>
    <source>
        <strain evidence="4">UTEX B ZZ1240</strain>
    </source>
</reference>
<dbReference type="InterPro" id="IPR002355">
    <property type="entry name" value="Cu_oxidase_Cu_BS"/>
</dbReference>
<organism evidence="4 5">
    <name type="scientific">Tribonema minus</name>
    <dbReference type="NCBI Taxonomy" id="303371"/>
    <lineage>
        <taxon>Eukaryota</taxon>
        <taxon>Sar</taxon>
        <taxon>Stramenopiles</taxon>
        <taxon>Ochrophyta</taxon>
        <taxon>PX clade</taxon>
        <taxon>Xanthophyceae</taxon>
        <taxon>Tribonematales</taxon>
        <taxon>Tribonemataceae</taxon>
        <taxon>Tribonema</taxon>
    </lineage>
</organism>
<evidence type="ECO:0000256" key="1">
    <source>
        <dbReference type="ARBA" id="ARBA00022723"/>
    </source>
</evidence>
<evidence type="ECO:0000256" key="3">
    <source>
        <dbReference type="SAM" id="SignalP"/>
    </source>
</evidence>
<dbReference type="InterPro" id="IPR045087">
    <property type="entry name" value="Cu-oxidase_fam"/>
</dbReference>
<evidence type="ECO:0000256" key="2">
    <source>
        <dbReference type="SAM" id="MobiDB-lite"/>
    </source>
</evidence>
<accession>A0A835YUU4</accession>
<keyword evidence="5" id="KW-1185">Reference proteome</keyword>
<feature type="chain" id="PRO_5032632326" description="Plastocyanin-like domain-containing protein" evidence="3">
    <location>
        <begin position="25"/>
        <end position="1161"/>
    </location>
</feature>
<protein>
    <recommendedName>
        <fullName evidence="6">Plastocyanin-like domain-containing protein</fullName>
    </recommendedName>
</protein>
<dbReference type="PANTHER" id="PTHR48267">
    <property type="entry name" value="CUPREDOXIN SUPERFAMILY PROTEIN"/>
    <property type="match status" value="1"/>
</dbReference>
<feature type="compositionally biased region" description="Low complexity" evidence="2">
    <location>
        <begin position="739"/>
        <end position="757"/>
    </location>
</feature>
<keyword evidence="3" id="KW-0732">Signal</keyword>
<evidence type="ECO:0008006" key="6">
    <source>
        <dbReference type="Google" id="ProtNLM"/>
    </source>
</evidence>
<feature type="signal peptide" evidence="3">
    <location>
        <begin position="1"/>
        <end position="24"/>
    </location>
</feature>
<dbReference type="SUPFAM" id="SSF49503">
    <property type="entry name" value="Cupredoxins"/>
    <property type="match status" value="3"/>
</dbReference>
<feature type="region of interest" description="Disordered" evidence="2">
    <location>
        <begin position="718"/>
        <end position="761"/>
    </location>
</feature>
<keyword evidence="1" id="KW-0479">Metal-binding</keyword>
<comment type="caution">
    <text evidence="4">The sequence shown here is derived from an EMBL/GenBank/DDBJ whole genome shotgun (WGS) entry which is preliminary data.</text>
</comment>
<proteinExistence type="predicted"/>
<dbReference type="OrthoDB" id="262547at2759"/>
<dbReference type="AlphaFoldDB" id="A0A835YUU4"/>
<evidence type="ECO:0000313" key="5">
    <source>
        <dbReference type="Proteomes" id="UP000664859"/>
    </source>
</evidence>
<feature type="region of interest" description="Disordered" evidence="2">
    <location>
        <begin position="806"/>
        <end position="833"/>
    </location>
</feature>
<dbReference type="GO" id="GO:0005507">
    <property type="term" value="F:copper ion binding"/>
    <property type="evidence" value="ECO:0007669"/>
    <property type="project" value="InterPro"/>
</dbReference>
<dbReference type="PROSITE" id="PS00080">
    <property type="entry name" value="MULTICOPPER_OXIDASE2"/>
    <property type="match status" value="1"/>
</dbReference>
<dbReference type="PANTHER" id="PTHR48267:SF1">
    <property type="entry name" value="BILIRUBIN OXIDASE"/>
    <property type="match status" value="1"/>
</dbReference>
<dbReference type="EMBL" id="JAFCMP010000434">
    <property type="protein sequence ID" value="KAG5179945.1"/>
    <property type="molecule type" value="Genomic_DNA"/>
</dbReference>
<evidence type="ECO:0000313" key="4">
    <source>
        <dbReference type="EMBL" id="KAG5179945.1"/>
    </source>
</evidence>
<name>A0A835YUU4_9STRA</name>